<dbReference type="AlphaFoldDB" id="A0A0K8NYP3"/>
<feature type="compositionally biased region" description="Low complexity" evidence="1">
    <location>
        <begin position="134"/>
        <end position="143"/>
    </location>
</feature>
<dbReference type="EMBL" id="BBYR01000023">
    <property type="protein sequence ID" value="GAP35501.1"/>
    <property type="molecule type" value="Genomic_DNA"/>
</dbReference>
<sequence length="461" mass="48438">MTAPDARSTFVDALVQALQAGRLQRLVLSAPRGGAEDLQRCVGRPVLLRGQTQLSLVTRHATRDLTRNLPVDTAAAAVRALLDAGPPAAGDAAPDGAPDAAPRYAQALLETDGERLSLRIARKGRAALSRQRLAGPGTAGADPGTPPTQDSDADDGGGPIEGGHGPASAAAHDRAKQRWLDPAAAWLHRLGVTEADGRVIPAMSRKWKQINKFVEVLDAGWRDSALAQRPAGAAPLRVMDFGAGRGYLTCAVAAWLNGRGQPAEVVGVELRADLVAQVNAVARADSAAEPGGEGPLAGLRFEQGDVGRHATGALDVMIALHACDTATDHAIHRGIAAGAQLIVCSPCCHKELRPQLRAPGLLAPLLRHGIHLGQQAEMITDGLRALLLEAHGYEARVFEFVSLEHTAKNKMILALRRAAPLPAEPVLAQIRAIKDFYGVREQCLEALLARPAPPPADSPAR</sequence>
<dbReference type="EC" id="2.1.1.-" evidence="3"/>
<dbReference type="Proteomes" id="UP000037660">
    <property type="component" value="Unassembled WGS sequence"/>
</dbReference>
<feature type="region of interest" description="Disordered" evidence="1">
    <location>
        <begin position="127"/>
        <end position="175"/>
    </location>
</feature>
<dbReference type="GO" id="GO:0008168">
    <property type="term" value="F:methyltransferase activity"/>
    <property type="evidence" value="ECO:0007669"/>
    <property type="project" value="UniProtKB-KW"/>
</dbReference>
<protein>
    <submittedName>
        <fullName evidence="3">Methyltransferase</fullName>
        <ecNumber evidence="3">2.1.1.-</ecNumber>
    </submittedName>
</protein>
<dbReference type="STRING" id="1547922.ISF6_1274"/>
<dbReference type="Pfam" id="PF13679">
    <property type="entry name" value="Methyltransf_32"/>
    <property type="match status" value="1"/>
</dbReference>
<reference evidence="3 4" key="2">
    <citation type="journal article" date="2016" name="Science">
        <title>A bacterium that degrades and assimilates poly(ethylene terephthalate).</title>
        <authorList>
            <person name="Yoshida S."/>
            <person name="Hiraga K."/>
            <person name="Takehana T."/>
            <person name="Taniguchi I."/>
            <person name="Yamaji H."/>
            <person name="Maeda Y."/>
            <person name="Toyohara K."/>
            <person name="Miyamoto K."/>
            <person name="Kimura Y."/>
            <person name="Oda K."/>
        </authorList>
    </citation>
    <scope>NUCLEOTIDE SEQUENCE [LARGE SCALE GENOMIC DNA]</scope>
    <source>
        <strain evidence="4">NBRC 110686 / TISTR 2288 / 201-F6</strain>
    </source>
</reference>
<name>A0A0K8NYP3_PISS1</name>
<dbReference type="RefSeq" id="WP_231638061.1">
    <property type="nucleotide sequence ID" value="NZ_BBYR01000023.1"/>
</dbReference>
<comment type="caution">
    <text evidence="3">The sequence shown here is derived from an EMBL/GenBank/DDBJ whole genome shotgun (WGS) entry which is preliminary data.</text>
</comment>
<gene>
    <name evidence="3" type="ORF">ISF6_1274</name>
</gene>
<feature type="compositionally biased region" description="Gly residues" evidence="1">
    <location>
        <begin position="156"/>
        <end position="165"/>
    </location>
</feature>
<dbReference type="PANTHER" id="PTHR13369:SF3">
    <property type="entry name" value="METHYLTRANSFERASE DOMAIN-CONTAINING PROTEIN"/>
    <property type="match status" value="1"/>
</dbReference>
<dbReference type="InterPro" id="IPR025714">
    <property type="entry name" value="Methyltranfer_dom"/>
</dbReference>
<evidence type="ECO:0000313" key="4">
    <source>
        <dbReference type="Proteomes" id="UP000037660"/>
    </source>
</evidence>
<organism evidence="3 4">
    <name type="scientific">Piscinibacter sakaiensis</name>
    <name type="common">Ideonella sakaiensis</name>
    <dbReference type="NCBI Taxonomy" id="1547922"/>
    <lineage>
        <taxon>Bacteria</taxon>
        <taxon>Pseudomonadati</taxon>
        <taxon>Pseudomonadota</taxon>
        <taxon>Betaproteobacteria</taxon>
        <taxon>Burkholderiales</taxon>
        <taxon>Sphaerotilaceae</taxon>
        <taxon>Piscinibacter</taxon>
    </lineage>
</organism>
<dbReference type="GO" id="GO:0032259">
    <property type="term" value="P:methylation"/>
    <property type="evidence" value="ECO:0007669"/>
    <property type="project" value="UniProtKB-KW"/>
</dbReference>
<keyword evidence="3" id="KW-0808">Transferase</keyword>
<evidence type="ECO:0000259" key="2">
    <source>
        <dbReference type="Pfam" id="PF13679"/>
    </source>
</evidence>
<reference evidence="4" key="1">
    <citation type="submission" date="2015-07" db="EMBL/GenBank/DDBJ databases">
        <title>Discovery of a poly(ethylene terephthalate assimilation.</title>
        <authorList>
            <person name="Yoshida S."/>
            <person name="Hiraga K."/>
            <person name="Takehana T."/>
            <person name="Taniguchi I."/>
            <person name="Yamaji H."/>
            <person name="Maeda Y."/>
            <person name="Toyohara K."/>
            <person name="Miyamoto K."/>
            <person name="Kimura Y."/>
            <person name="Oda K."/>
        </authorList>
    </citation>
    <scope>NUCLEOTIDE SEQUENCE [LARGE SCALE GENOMIC DNA]</scope>
    <source>
        <strain evidence="4">NBRC 110686 / TISTR 2288 / 201-F6</strain>
    </source>
</reference>
<feature type="domain" description="Methyltransferase" evidence="2">
    <location>
        <begin position="205"/>
        <end position="354"/>
    </location>
</feature>
<accession>A0A0K8NYP3</accession>
<proteinExistence type="predicted"/>
<dbReference type="SUPFAM" id="SSF53335">
    <property type="entry name" value="S-adenosyl-L-methionine-dependent methyltransferases"/>
    <property type="match status" value="1"/>
</dbReference>
<dbReference type="Gene3D" id="3.40.50.150">
    <property type="entry name" value="Vaccinia Virus protein VP39"/>
    <property type="match status" value="1"/>
</dbReference>
<dbReference type="InterPro" id="IPR029063">
    <property type="entry name" value="SAM-dependent_MTases_sf"/>
</dbReference>
<evidence type="ECO:0000313" key="3">
    <source>
        <dbReference type="EMBL" id="GAP35501.1"/>
    </source>
</evidence>
<dbReference type="PANTHER" id="PTHR13369">
    <property type="match status" value="1"/>
</dbReference>
<keyword evidence="3" id="KW-0489">Methyltransferase</keyword>
<evidence type="ECO:0000256" key="1">
    <source>
        <dbReference type="SAM" id="MobiDB-lite"/>
    </source>
</evidence>
<keyword evidence="4" id="KW-1185">Reference proteome</keyword>
<dbReference type="GO" id="GO:0005737">
    <property type="term" value="C:cytoplasm"/>
    <property type="evidence" value="ECO:0007669"/>
    <property type="project" value="TreeGrafter"/>
</dbReference>